<dbReference type="InterPro" id="IPR039426">
    <property type="entry name" value="TonB-dep_rcpt-like"/>
</dbReference>
<dbReference type="Gene3D" id="3.55.50.30">
    <property type="match status" value="1"/>
</dbReference>
<keyword evidence="3 7" id="KW-1134">Transmembrane beta strand</keyword>
<keyword evidence="2 7" id="KW-0813">Transport</keyword>
<evidence type="ECO:0000313" key="9">
    <source>
        <dbReference type="EMBL" id="ADZ79493.1"/>
    </source>
</evidence>
<feature type="domain" description="Secretin/TonB short N-terminal" evidence="8">
    <location>
        <begin position="70"/>
        <end position="120"/>
    </location>
</feature>
<evidence type="ECO:0000256" key="2">
    <source>
        <dbReference type="ARBA" id="ARBA00022448"/>
    </source>
</evidence>
<dbReference type="Pfam" id="PF07715">
    <property type="entry name" value="Plug"/>
    <property type="match status" value="1"/>
</dbReference>
<sequence>MNFFYTCQSPPKQVNTVIKIFRMLKLAAFLVCINVMVVHANSYSQGKISVRIKNGALSDFFKEIQTQTKYAVFYSDKLVAGKKININAKNKDLLQTLDQVLKDAGLSYMVSGNQIRIQARAIVPLRTGATQDSVLTVNGRVFDTNEPANPLIGVYVRNKHRQGGTTTDENGNFSLSVNQGDILVFTSMGYQAVERRITGNDANFNVFLEEDVASLEEVVVVGYGTQKKINLTGAVTAMTAKDLESRPITNVGRGMQGILPGVTVRNTNTVPGGNAPSIRVRGIGTWGDASPLVVIDGIPGGDLNILNPDDIESISVLKDAASSSIYGVRGANGVILVTTKTGKKGTPPNISLNSYYGIQTPTALPEFLGSPEFMELHNEATQNAGQTPVYSAEQIEIARNGSDPNYFANTNWIEEIYKDNAPQQSHNVNINGGGNDMSYFLSYGYLGEGGLVVGDQFKANRHNVRARINTTLLDRLKLDANVGYIDRDVQSNAGGDGGRALLASATSITPLVPVRFTNGSWGYHGGQANPVAIANDGGYNDFGSQEVTANLSATLTIADGLDIKGQYGLVRSNSKRTVLSSTINYYSPDDNELIYQTNYPNSINVTDYTNLYQTFIGTANYTKTFNEKHEVNGLLGVSQEENINNSFTASRQNLPVDIPSLNLGVDNPLNNSSGYQYALQSFFGRANYAYDSKYLFEGNFRYDGSSRFAPEVRWNWFGSVSAGWVFSEEDFFDKWRTTFQTAKLRISYGTQGNDRIRRGDTDLYYPYMSILEPAQVGSNNPIGNQPRIGYRQTEFANRIVTWEQAEKFNVGLDLTMLKGRFDVTADYFINNTNDILLNPPLPDVIGMGTNYPSQNAGAVQNKGWEINLAWRDQIGEVKYGVNLNLSDVRNKITRLDDYAQNLSDRVRLVGYPIDALYGFIAERIAQIDDFDLIDGEYVPKFPFQAGDLVAPGDLIYRPASPEDEAITVGKDRHVLGSDIPRYTYGFRGDLAWKGFDFSFFLQGVGKADGWLTGSARHPFINNSAMPQRVHLDRWTPENPDASYPRFVFNRQHNTRLSSYWIENAAYLRLKNIQLGYTLPSRITEKFRASKLRFYVSAENLFTLTDFFYGYDPEAPVAQGANFYPQLKTFVVGLNVNFR</sequence>
<dbReference type="AlphaFoldDB" id="F4C1Z3"/>
<evidence type="ECO:0000256" key="4">
    <source>
        <dbReference type="ARBA" id="ARBA00022692"/>
    </source>
</evidence>
<keyword evidence="6 7" id="KW-0998">Cell outer membrane</keyword>
<organism evidence="9">
    <name type="scientific">Sphingobacterium sp. (strain 21)</name>
    <dbReference type="NCBI Taxonomy" id="743722"/>
    <lineage>
        <taxon>Bacteria</taxon>
        <taxon>Pseudomonadati</taxon>
        <taxon>Bacteroidota</taxon>
        <taxon>Sphingobacteriia</taxon>
        <taxon>Sphingobacteriales</taxon>
        <taxon>Sphingobacteriaceae</taxon>
        <taxon>Sphingobacterium</taxon>
    </lineage>
</organism>
<reference evidence="9" key="1">
    <citation type="submission" date="2011-03" db="EMBL/GenBank/DDBJ databases">
        <title>Complete sequence of Sphingobacterium sp. 21.</title>
        <authorList>
            <consortium name="US DOE Joint Genome Institute"/>
            <person name="Lucas S."/>
            <person name="Copeland A."/>
            <person name="Lapidus A."/>
            <person name="Cheng J.-F."/>
            <person name="Goodwin L."/>
            <person name="Pitluck S."/>
            <person name="Davenport K."/>
            <person name="Detter J.C."/>
            <person name="Han C."/>
            <person name="Tapia R."/>
            <person name="Land M."/>
            <person name="Hauser L."/>
            <person name="Kyrpides N."/>
            <person name="Ivanova N."/>
            <person name="Ovchinnikova G."/>
            <person name="Pagani I."/>
            <person name="Siebers A.K."/>
            <person name="Allgaier M."/>
            <person name="Thelen M.P."/>
            <person name="Hugenholtz P."/>
            <person name="Woyke T."/>
        </authorList>
    </citation>
    <scope>NUCLEOTIDE SEQUENCE</scope>
    <source>
        <strain evidence="9">21</strain>
    </source>
</reference>
<dbReference type="InterPro" id="IPR011662">
    <property type="entry name" value="Secretin/TonB_short_N"/>
</dbReference>
<dbReference type="NCBIfam" id="TIGR04057">
    <property type="entry name" value="SusC_RagA_signa"/>
    <property type="match status" value="1"/>
</dbReference>
<dbReference type="SUPFAM" id="SSF49464">
    <property type="entry name" value="Carboxypeptidase regulatory domain-like"/>
    <property type="match status" value="1"/>
</dbReference>
<comment type="similarity">
    <text evidence="7">Belongs to the TonB-dependent receptor family.</text>
</comment>
<evidence type="ECO:0000256" key="6">
    <source>
        <dbReference type="ARBA" id="ARBA00023237"/>
    </source>
</evidence>
<evidence type="ECO:0000256" key="5">
    <source>
        <dbReference type="ARBA" id="ARBA00023136"/>
    </source>
</evidence>
<name>F4C1Z3_SPHS2</name>
<dbReference type="PATRIC" id="fig|743722.3.peg.3150"/>
<gene>
    <name evidence="9" type="ordered locus">Sph21_2947</name>
</gene>
<evidence type="ECO:0000256" key="1">
    <source>
        <dbReference type="ARBA" id="ARBA00004571"/>
    </source>
</evidence>
<dbReference type="OrthoDB" id="600887at2"/>
<comment type="subcellular location">
    <subcellularLocation>
        <location evidence="1 7">Cell outer membrane</location>
        <topology evidence="1 7">Multi-pass membrane protein</topology>
    </subcellularLocation>
</comment>
<dbReference type="KEGG" id="shg:Sph21_2947"/>
<dbReference type="EMBL" id="CP002584">
    <property type="protein sequence ID" value="ADZ79493.1"/>
    <property type="molecule type" value="Genomic_DNA"/>
</dbReference>
<evidence type="ECO:0000259" key="8">
    <source>
        <dbReference type="SMART" id="SM00965"/>
    </source>
</evidence>
<dbReference type="STRING" id="743722.Sph21_2947"/>
<evidence type="ECO:0000256" key="7">
    <source>
        <dbReference type="PROSITE-ProRule" id="PRU01360"/>
    </source>
</evidence>
<dbReference type="InterPro" id="IPR037066">
    <property type="entry name" value="Plug_dom_sf"/>
</dbReference>
<dbReference type="NCBIfam" id="TIGR04056">
    <property type="entry name" value="OMP_RagA_SusC"/>
    <property type="match status" value="1"/>
</dbReference>
<dbReference type="Gene3D" id="2.170.130.10">
    <property type="entry name" value="TonB-dependent receptor, plug domain"/>
    <property type="match status" value="1"/>
</dbReference>
<dbReference type="HOGENOM" id="CLU_004317_1_1_10"/>
<dbReference type="PROSITE" id="PS52016">
    <property type="entry name" value="TONB_DEPENDENT_REC_3"/>
    <property type="match status" value="1"/>
</dbReference>
<dbReference type="Pfam" id="PF07660">
    <property type="entry name" value="STN"/>
    <property type="match status" value="1"/>
</dbReference>
<dbReference type="SMART" id="SM00965">
    <property type="entry name" value="STN"/>
    <property type="match status" value="1"/>
</dbReference>
<dbReference type="InterPro" id="IPR036942">
    <property type="entry name" value="Beta-barrel_TonB_sf"/>
</dbReference>
<keyword evidence="4 7" id="KW-0812">Transmembrane</keyword>
<dbReference type="Pfam" id="PF13715">
    <property type="entry name" value="CarbopepD_reg_2"/>
    <property type="match status" value="1"/>
</dbReference>
<dbReference type="Gene3D" id="2.40.170.20">
    <property type="entry name" value="TonB-dependent receptor, beta-barrel domain"/>
    <property type="match status" value="1"/>
</dbReference>
<proteinExistence type="inferred from homology"/>
<dbReference type="InterPro" id="IPR023997">
    <property type="entry name" value="TonB-dep_OMP_SusC/RagA_CS"/>
</dbReference>
<dbReference type="FunFam" id="2.170.130.10:FF:000003">
    <property type="entry name" value="SusC/RagA family TonB-linked outer membrane protein"/>
    <property type="match status" value="1"/>
</dbReference>
<evidence type="ECO:0000256" key="3">
    <source>
        <dbReference type="ARBA" id="ARBA00022452"/>
    </source>
</evidence>
<accession>F4C1Z3</accession>
<protein>
    <submittedName>
        <fullName evidence="9">TonB-dependent receptor plug</fullName>
    </submittedName>
</protein>
<dbReference type="GO" id="GO:0009279">
    <property type="term" value="C:cell outer membrane"/>
    <property type="evidence" value="ECO:0007669"/>
    <property type="project" value="UniProtKB-SubCell"/>
</dbReference>
<dbReference type="eggNOG" id="COG4771">
    <property type="taxonomic scope" value="Bacteria"/>
</dbReference>
<keyword evidence="9" id="KW-0675">Receptor</keyword>
<keyword evidence="5 7" id="KW-0472">Membrane</keyword>
<dbReference type="InterPro" id="IPR023996">
    <property type="entry name" value="TonB-dep_OMP_SusC/RagA"/>
</dbReference>
<dbReference type="SUPFAM" id="SSF56935">
    <property type="entry name" value="Porins"/>
    <property type="match status" value="1"/>
</dbReference>
<dbReference type="InterPro" id="IPR012910">
    <property type="entry name" value="Plug_dom"/>
</dbReference>
<dbReference type="InterPro" id="IPR008969">
    <property type="entry name" value="CarboxyPept-like_regulatory"/>
</dbReference>